<feature type="transmembrane region" description="Helical" evidence="7">
    <location>
        <begin position="146"/>
        <end position="166"/>
    </location>
</feature>
<feature type="domain" description="HTTM-like" evidence="8">
    <location>
        <begin position="9"/>
        <end position="268"/>
    </location>
</feature>
<dbReference type="RefSeq" id="WP_119756300.1">
    <property type="nucleotide sequence ID" value="NZ_CP032382.1"/>
</dbReference>
<proteinExistence type="predicted"/>
<comment type="subcellular location">
    <subcellularLocation>
        <location evidence="1">Endomembrane system</location>
        <topology evidence="1">Multi-pass membrane protein</topology>
    </subcellularLocation>
</comment>
<feature type="transmembrane region" description="Helical" evidence="7">
    <location>
        <begin position="68"/>
        <end position="101"/>
    </location>
</feature>
<dbReference type="KEGG" id="chk:D4L85_21840"/>
<feature type="transmembrane region" description="Helical" evidence="7">
    <location>
        <begin position="113"/>
        <end position="134"/>
    </location>
</feature>
<dbReference type="Proteomes" id="UP000266183">
    <property type="component" value="Chromosome"/>
</dbReference>
<dbReference type="PANTHER" id="PTHR12639">
    <property type="entry name" value="VITAMIN K-DEPENDENT GAMMA-CARBOXYLASE"/>
    <property type="match status" value="1"/>
</dbReference>
<dbReference type="InterPro" id="IPR053935">
    <property type="entry name" value="VKGC_lumenal_dom"/>
</dbReference>
<dbReference type="PANTHER" id="PTHR12639:SF7">
    <property type="entry name" value="HTTM DOMAIN-CONTAINING PROTEIN"/>
    <property type="match status" value="1"/>
</dbReference>
<dbReference type="GO" id="GO:0019842">
    <property type="term" value="F:vitamin binding"/>
    <property type="evidence" value="ECO:0007669"/>
    <property type="project" value="TreeGrafter"/>
</dbReference>
<dbReference type="GO" id="GO:0012505">
    <property type="term" value="C:endomembrane system"/>
    <property type="evidence" value="ECO:0007669"/>
    <property type="project" value="UniProtKB-SubCell"/>
</dbReference>
<dbReference type="GO" id="GO:0008488">
    <property type="term" value="F:gamma-glutamyl carboxylase activity"/>
    <property type="evidence" value="ECO:0007669"/>
    <property type="project" value="InterPro"/>
</dbReference>
<evidence type="ECO:0000256" key="2">
    <source>
        <dbReference type="ARBA" id="ARBA00022692"/>
    </source>
</evidence>
<sequence length="450" mass="51734">MQTIARYISKSTSAAPLAVFRVAFGVMLLLSIVRFWAKGWIKTLYIDPQYFFPFYGFEFVKPLGTYTYLLFALCALSALFVALGLFYRVAIVSLFVSFTYIELMDKSTYLNHYYFVSMVCLLLIFLPAHVYFSVDAWRNKGLRATHIPQVCIDVLKAFVCIVYVYAGLAKVNSDWLLHAQPLRIWLPAHNDMPLIGPLLNYTWMAFLFSWVGCLYDLSIPFLLLKKVTRPYAYIAVVIFHVLTAVLFPIGMFPYIMIVTALIFFSAEFHEKIIDRLRKIFRSTASETFSAYQFSPAASKFTTGALAVFLLIQVALPLRYLLYPGEVFWTEEGYRFSWRVMLMEKAGFAEFTVKDEAGKRVVVNNKTFLTPLQEKMMATQPDMILHYAHVLEAHFAEQGFQSPRVYVDSYVALNGRLGKPMIDPATDLSKQIESFHHKSWVLPFNDDIKGF</sequence>
<dbReference type="InterPro" id="IPR011020">
    <property type="entry name" value="HTTM-like"/>
</dbReference>
<feature type="transmembrane region" description="Helical" evidence="7">
    <location>
        <begin position="201"/>
        <end position="224"/>
    </location>
</feature>
<organism evidence="9 10">
    <name type="scientific">Chryseolinea soli</name>
    <dbReference type="NCBI Taxonomy" id="2321403"/>
    <lineage>
        <taxon>Bacteria</taxon>
        <taxon>Pseudomonadati</taxon>
        <taxon>Bacteroidota</taxon>
        <taxon>Cytophagia</taxon>
        <taxon>Cytophagales</taxon>
        <taxon>Fulvivirgaceae</taxon>
        <taxon>Chryseolinea</taxon>
    </lineage>
</organism>
<dbReference type="InterPro" id="IPR007782">
    <property type="entry name" value="VKG_COase"/>
</dbReference>
<dbReference type="SMART" id="SM00752">
    <property type="entry name" value="HTTM"/>
    <property type="match status" value="1"/>
</dbReference>
<evidence type="ECO:0000313" key="10">
    <source>
        <dbReference type="Proteomes" id="UP000266183"/>
    </source>
</evidence>
<keyword evidence="4 7" id="KW-0472">Membrane</keyword>
<evidence type="ECO:0000313" key="9">
    <source>
        <dbReference type="EMBL" id="AYB33057.1"/>
    </source>
</evidence>
<dbReference type="AlphaFoldDB" id="A0A385SSD8"/>
<feature type="transmembrane region" description="Helical" evidence="7">
    <location>
        <begin position="300"/>
        <end position="321"/>
    </location>
</feature>
<keyword evidence="3 7" id="KW-1133">Transmembrane helix</keyword>
<dbReference type="OrthoDB" id="341137at2"/>
<keyword evidence="5" id="KW-1015">Disulfide bond</keyword>
<dbReference type="Pfam" id="PF05090">
    <property type="entry name" value="HTTM"/>
    <property type="match status" value="1"/>
</dbReference>
<evidence type="ECO:0000259" key="8">
    <source>
        <dbReference type="SMART" id="SM00752"/>
    </source>
</evidence>
<feature type="transmembrane region" description="Helical" evidence="7">
    <location>
        <begin position="231"/>
        <end position="264"/>
    </location>
</feature>
<dbReference type="EMBL" id="CP032382">
    <property type="protein sequence ID" value="AYB33057.1"/>
    <property type="molecule type" value="Genomic_DNA"/>
</dbReference>
<keyword evidence="2 7" id="KW-0812">Transmembrane</keyword>
<reference evidence="10" key="1">
    <citation type="submission" date="2018-09" db="EMBL/GenBank/DDBJ databases">
        <title>Chryseolinea sp. KIS68-18 isolated from soil.</title>
        <authorList>
            <person name="Weon H.-Y."/>
            <person name="Kwon S.-W."/>
            <person name="Lee S.A."/>
        </authorList>
    </citation>
    <scope>NUCLEOTIDE SEQUENCE [LARGE SCALE GENOMIC DNA]</scope>
    <source>
        <strain evidence="10">KIS68-18</strain>
    </source>
</reference>
<keyword evidence="10" id="KW-1185">Reference proteome</keyword>
<dbReference type="Pfam" id="PF22777">
    <property type="entry name" value="VKGC_lumenal_dom"/>
    <property type="match status" value="1"/>
</dbReference>
<feature type="transmembrane region" description="Helical" evidence="7">
    <location>
        <begin position="18"/>
        <end position="37"/>
    </location>
</feature>
<keyword evidence="6" id="KW-0456">Lyase</keyword>
<accession>A0A385SSD8</accession>
<dbReference type="InterPro" id="IPR053934">
    <property type="entry name" value="HTTM_dom"/>
</dbReference>
<gene>
    <name evidence="9" type="ORF">D4L85_21840</name>
</gene>
<evidence type="ECO:0000256" key="3">
    <source>
        <dbReference type="ARBA" id="ARBA00022989"/>
    </source>
</evidence>
<name>A0A385SSD8_9BACT</name>
<evidence type="ECO:0000256" key="4">
    <source>
        <dbReference type="ARBA" id="ARBA00023136"/>
    </source>
</evidence>
<evidence type="ECO:0000256" key="5">
    <source>
        <dbReference type="ARBA" id="ARBA00023157"/>
    </source>
</evidence>
<evidence type="ECO:0000256" key="6">
    <source>
        <dbReference type="ARBA" id="ARBA00023239"/>
    </source>
</evidence>
<evidence type="ECO:0000256" key="7">
    <source>
        <dbReference type="SAM" id="Phobius"/>
    </source>
</evidence>
<evidence type="ECO:0000256" key="1">
    <source>
        <dbReference type="ARBA" id="ARBA00004127"/>
    </source>
</evidence>
<protein>
    <submittedName>
        <fullName evidence="9">HTTM domain-containing protein</fullName>
    </submittedName>
</protein>